<dbReference type="FunFam" id="3.30.1300.10:FF:000001">
    <property type="entry name" value="Pantothenate synthetase"/>
    <property type="match status" value="1"/>
</dbReference>
<keyword evidence="6 13" id="KW-0963">Cytoplasm</keyword>
<comment type="similarity">
    <text evidence="3 13">Belongs to the pantothenate synthetase family.</text>
</comment>
<evidence type="ECO:0000256" key="2">
    <source>
        <dbReference type="ARBA" id="ARBA00004990"/>
    </source>
</evidence>
<evidence type="ECO:0000313" key="14">
    <source>
        <dbReference type="EMBL" id="KUK36070.1"/>
    </source>
</evidence>
<dbReference type="EC" id="6.3.2.1" evidence="4 13"/>
<dbReference type="FunFam" id="3.40.50.620:FF:000114">
    <property type="entry name" value="Pantothenate synthetase"/>
    <property type="match status" value="1"/>
</dbReference>
<feature type="binding site" evidence="13">
    <location>
        <position position="177"/>
    </location>
    <ligand>
        <name>ATP</name>
        <dbReference type="ChEBI" id="CHEBI:30616"/>
    </ligand>
</feature>
<evidence type="ECO:0000256" key="11">
    <source>
        <dbReference type="ARBA" id="ARBA00048258"/>
    </source>
</evidence>
<evidence type="ECO:0000256" key="13">
    <source>
        <dbReference type="HAMAP-Rule" id="MF_00158"/>
    </source>
</evidence>
<dbReference type="Gene3D" id="3.30.1300.10">
    <property type="entry name" value="Pantoate-beta-alanine ligase, C-terminal domain"/>
    <property type="match status" value="1"/>
</dbReference>
<feature type="binding site" evidence="13">
    <location>
        <begin position="30"/>
        <end position="37"/>
    </location>
    <ligand>
        <name>ATP</name>
        <dbReference type="ChEBI" id="CHEBI:30616"/>
    </ligand>
</feature>
<keyword evidence="10 13" id="KW-0067">ATP-binding</keyword>
<evidence type="ECO:0000256" key="9">
    <source>
        <dbReference type="ARBA" id="ARBA00022741"/>
    </source>
</evidence>
<dbReference type="GO" id="GO:0005829">
    <property type="term" value="C:cytosol"/>
    <property type="evidence" value="ECO:0007669"/>
    <property type="project" value="TreeGrafter"/>
</dbReference>
<evidence type="ECO:0000256" key="3">
    <source>
        <dbReference type="ARBA" id="ARBA00009256"/>
    </source>
</evidence>
<name>A0A124FK44_9THEO</name>
<comment type="subcellular location">
    <subcellularLocation>
        <location evidence="1 13">Cytoplasm</location>
    </subcellularLocation>
</comment>
<evidence type="ECO:0000256" key="5">
    <source>
        <dbReference type="ARBA" id="ARBA00014155"/>
    </source>
</evidence>
<dbReference type="PANTHER" id="PTHR21299:SF1">
    <property type="entry name" value="PANTOATE--BETA-ALANINE LIGASE"/>
    <property type="match status" value="1"/>
</dbReference>
<feature type="binding site" evidence="13">
    <location>
        <begin position="185"/>
        <end position="188"/>
    </location>
    <ligand>
        <name>ATP</name>
        <dbReference type="ChEBI" id="CHEBI:30616"/>
    </ligand>
</feature>
<dbReference type="Proteomes" id="UP000053326">
    <property type="component" value="Unassembled WGS sequence"/>
</dbReference>
<feature type="binding site" evidence="13">
    <location>
        <begin position="148"/>
        <end position="151"/>
    </location>
    <ligand>
        <name>ATP</name>
        <dbReference type="ChEBI" id="CHEBI:30616"/>
    </ligand>
</feature>
<evidence type="ECO:0000256" key="1">
    <source>
        <dbReference type="ARBA" id="ARBA00004496"/>
    </source>
</evidence>
<dbReference type="GO" id="GO:0004592">
    <property type="term" value="F:pantoate-beta-alanine ligase activity"/>
    <property type="evidence" value="ECO:0007669"/>
    <property type="project" value="UniProtKB-UniRule"/>
</dbReference>
<dbReference type="InterPro" id="IPR014729">
    <property type="entry name" value="Rossmann-like_a/b/a_fold"/>
</dbReference>
<comment type="subunit">
    <text evidence="13">Homodimer.</text>
</comment>
<reference evidence="15" key="1">
    <citation type="journal article" date="2015" name="MBio">
        <title>Genome-Resolved Metagenomic Analysis Reveals Roles for Candidate Phyla and Other Microbial Community Members in Biogeochemical Transformations in Oil Reservoirs.</title>
        <authorList>
            <person name="Hu P."/>
            <person name="Tom L."/>
            <person name="Singh A."/>
            <person name="Thomas B.C."/>
            <person name="Baker B.J."/>
            <person name="Piceno Y.M."/>
            <person name="Andersen G.L."/>
            <person name="Banfield J.F."/>
        </authorList>
    </citation>
    <scope>NUCLEOTIDE SEQUENCE [LARGE SCALE GENOMIC DNA]</scope>
</reference>
<dbReference type="CDD" id="cd00560">
    <property type="entry name" value="PanC"/>
    <property type="match status" value="1"/>
</dbReference>
<evidence type="ECO:0000256" key="10">
    <source>
        <dbReference type="ARBA" id="ARBA00022840"/>
    </source>
</evidence>
<dbReference type="GO" id="GO:0015940">
    <property type="term" value="P:pantothenate biosynthetic process"/>
    <property type="evidence" value="ECO:0007669"/>
    <property type="project" value="UniProtKB-UniRule"/>
</dbReference>
<comment type="caution">
    <text evidence="14">The sequence shown here is derived from an EMBL/GenBank/DDBJ whole genome shotgun (WGS) entry which is preliminary data.</text>
</comment>
<dbReference type="EMBL" id="LGFO01000172">
    <property type="protein sequence ID" value="KUK36070.1"/>
    <property type="molecule type" value="Genomic_DNA"/>
</dbReference>
<keyword evidence="8 13" id="KW-0566">Pantothenate biosynthesis</keyword>
<feature type="binding site" evidence="13">
    <location>
        <position position="61"/>
    </location>
    <ligand>
        <name>(R)-pantoate</name>
        <dbReference type="ChEBI" id="CHEBI:15980"/>
    </ligand>
</feature>
<feature type="binding site" evidence="13">
    <location>
        <position position="61"/>
    </location>
    <ligand>
        <name>beta-alanine</name>
        <dbReference type="ChEBI" id="CHEBI:57966"/>
    </ligand>
</feature>
<evidence type="ECO:0000256" key="12">
    <source>
        <dbReference type="ARBA" id="ARBA00055042"/>
    </source>
</evidence>
<dbReference type="Pfam" id="PF02569">
    <property type="entry name" value="Pantoate_ligase"/>
    <property type="match status" value="1"/>
</dbReference>
<dbReference type="SUPFAM" id="SSF52374">
    <property type="entry name" value="Nucleotidylyl transferase"/>
    <property type="match status" value="1"/>
</dbReference>
<dbReference type="AlphaFoldDB" id="A0A124FK44"/>
<dbReference type="PATRIC" id="fig|85874.4.peg.670"/>
<dbReference type="Gene3D" id="3.40.50.620">
    <property type="entry name" value="HUPs"/>
    <property type="match status" value="1"/>
</dbReference>
<accession>A0A124FK44</accession>
<proteinExistence type="inferred from homology"/>
<dbReference type="HAMAP" id="MF_00158">
    <property type="entry name" value="PanC"/>
    <property type="match status" value="1"/>
</dbReference>
<evidence type="ECO:0000256" key="4">
    <source>
        <dbReference type="ARBA" id="ARBA00012219"/>
    </source>
</evidence>
<comment type="function">
    <text evidence="12 13">Catalyzes the condensation of pantoate with beta-alanine in an ATP-dependent reaction via a pantoyl-adenylate intermediate.</text>
</comment>
<comment type="catalytic activity">
    <reaction evidence="11 13">
        <text>(R)-pantoate + beta-alanine + ATP = (R)-pantothenate + AMP + diphosphate + H(+)</text>
        <dbReference type="Rhea" id="RHEA:10912"/>
        <dbReference type="ChEBI" id="CHEBI:15378"/>
        <dbReference type="ChEBI" id="CHEBI:15980"/>
        <dbReference type="ChEBI" id="CHEBI:29032"/>
        <dbReference type="ChEBI" id="CHEBI:30616"/>
        <dbReference type="ChEBI" id="CHEBI:33019"/>
        <dbReference type="ChEBI" id="CHEBI:57966"/>
        <dbReference type="ChEBI" id="CHEBI:456215"/>
        <dbReference type="EC" id="6.3.2.1"/>
    </reaction>
</comment>
<dbReference type="InterPro" id="IPR042176">
    <property type="entry name" value="Pantoate_ligase_C"/>
</dbReference>
<evidence type="ECO:0000256" key="6">
    <source>
        <dbReference type="ARBA" id="ARBA00022490"/>
    </source>
</evidence>
<dbReference type="PANTHER" id="PTHR21299">
    <property type="entry name" value="CYTIDYLATE KINASE/PANTOATE-BETA-ALANINE LIGASE"/>
    <property type="match status" value="1"/>
</dbReference>
<sequence length="289" mass="32006">MEVITRVAAMQELCLHLKRFGKSIGLVPTMGYLHEGHLSLIRAARGENDIVVMSNFVNPLQFGPKEDFATYPRDPERDNRLAEAAGVDYVFAPSGAEMYPEGYSTFVEVKGDVAEKMCGRSRPGHFRGVTTVVLKLFLITQPDRAYFGQKDAQQAVIIKKMVADLNIPVRIVTCPIIREADGLALSSRNTYLSPEERKQALALPRALSAGKELILKGETDPRRVRQEILRVLESSPGIRVDYVEVVGGEDLAELRELKGRVLLAAAVYVGKTRLIDNIDLEVRPCTAPC</sequence>
<dbReference type="NCBIfam" id="TIGR00018">
    <property type="entry name" value="panC"/>
    <property type="match status" value="1"/>
</dbReference>
<evidence type="ECO:0000256" key="7">
    <source>
        <dbReference type="ARBA" id="ARBA00022598"/>
    </source>
</evidence>
<evidence type="ECO:0000313" key="15">
    <source>
        <dbReference type="Proteomes" id="UP000053326"/>
    </source>
</evidence>
<feature type="binding site" evidence="13">
    <location>
        <position position="154"/>
    </location>
    <ligand>
        <name>(R)-pantoate</name>
        <dbReference type="ChEBI" id="CHEBI:15980"/>
    </ligand>
</feature>
<comment type="miscellaneous">
    <text evidence="13">The reaction proceeds by a bi uni uni bi ping pong mechanism.</text>
</comment>
<keyword evidence="7 13" id="KW-0436">Ligase</keyword>
<feature type="active site" description="Proton donor" evidence="13">
    <location>
        <position position="37"/>
    </location>
</feature>
<dbReference type="InterPro" id="IPR003721">
    <property type="entry name" value="Pantoate_ligase"/>
</dbReference>
<dbReference type="GO" id="GO:0005524">
    <property type="term" value="F:ATP binding"/>
    <property type="evidence" value="ECO:0007669"/>
    <property type="project" value="UniProtKB-KW"/>
</dbReference>
<organism evidence="14 15">
    <name type="scientific">Thermacetogenium phaeum</name>
    <dbReference type="NCBI Taxonomy" id="85874"/>
    <lineage>
        <taxon>Bacteria</taxon>
        <taxon>Bacillati</taxon>
        <taxon>Bacillota</taxon>
        <taxon>Clostridia</taxon>
        <taxon>Thermoanaerobacterales</taxon>
        <taxon>Thermoanaerobacteraceae</taxon>
        <taxon>Thermacetogenium</taxon>
    </lineage>
</organism>
<comment type="pathway">
    <text evidence="2 13">Cofactor biosynthesis; (R)-pantothenate biosynthesis; (R)-pantothenate from (R)-pantoate and beta-alanine: step 1/1.</text>
</comment>
<dbReference type="UniPathway" id="UPA00028">
    <property type="reaction ID" value="UER00005"/>
</dbReference>
<evidence type="ECO:0000256" key="8">
    <source>
        <dbReference type="ARBA" id="ARBA00022655"/>
    </source>
</evidence>
<gene>
    <name evidence="13" type="primary">panC</name>
    <name evidence="14" type="ORF">XD66_1224</name>
</gene>
<keyword evidence="9 13" id="KW-0547">Nucleotide-binding</keyword>
<protein>
    <recommendedName>
        <fullName evidence="5 13">Pantothenate synthetase</fullName>
        <shortName evidence="13">PS</shortName>
        <ecNumber evidence="4 13">6.3.2.1</ecNumber>
    </recommendedName>
    <alternativeName>
        <fullName evidence="13">Pantoate--beta-alanine ligase</fullName>
    </alternativeName>
    <alternativeName>
        <fullName evidence="13">Pantoate-activating enzyme</fullName>
    </alternativeName>
</protein>